<evidence type="ECO:0000313" key="2">
    <source>
        <dbReference type="EMBL" id="WNH47074.1"/>
    </source>
</evidence>
<name>A0ABY9Y893_9GAMM</name>
<dbReference type="PROSITE" id="PS00477">
    <property type="entry name" value="ALPHA_2_MACROGLOBULIN"/>
    <property type="match status" value="1"/>
</dbReference>
<protein>
    <submittedName>
        <fullName evidence="2">Uncharacterized protein</fullName>
    </submittedName>
</protein>
<keyword evidence="1" id="KW-1015">Disulfide bond</keyword>
<sequence>MASRVNLQPLLHNPLPRRPLPDTCRFELLDVNALQDPCSGRIVHLYSMVARCQLCETVFKAQEGEGFVSTSVARVLRCPAGCGEQALRGAVLRQWTPPVSPAPLHSASPLHPAPVAA</sequence>
<reference evidence="2 3" key="1">
    <citation type="submission" date="2022-12" db="EMBL/GenBank/DDBJ databases">
        <title>Two new species, Stenotrophomonas aracearum and Stenotrophomonas oahuensis, isolated from Anthurium (Araceae family) in Hawaii.</title>
        <authorList>
            <person name="Chunag S.C."/>
            <person name="Dobhal S."/>
            <person name="Alvarez A."/>
            <person name="Arif M."/>
        </authorList>
    </citation>
    <scope>NUCLEOTIDE SEQUENCE [LARGE SCALE GENOMIC DNA]</scope>
    <source>
        <strain evidence="2 3">A5588</strain>
    </source>
</reference>
<gene>
    <name evidence="2" type="ORF">PDM28_10155</name>
</gene>
<proteinExistence type="predicted"/>
<accession>A0ABY9Y893</accession>
<dbReference type="Proteomes" id="UP001305421">
    <property type="component" value="Chromosome"/>
</dbReference>
<keyword evidence="3" id="KW-1185">Reference proteome</keyword>
<dbReference type="InterPro" id="IPR019742">
    <property type="entry name" value="MacrogloblnA2_CS"/>
</dbReference>
<evidence type="ECO:0000313" key="3">
    <source>
        <dbReference type="Proteomes" id="UP001305421"/>
    </source>
</evidence>
<dbReference type="EMBL" id="CP115543">
    <property type="protein sequence ID" value="WNH47074.1"/>
    <property type="molecule type" value="Genomic_DNA"/>
</dbReference>
<evidence type="ECO:0000256" key="1">
    <source>
        <dbReference type="ARBA" id="ARBA00023157"/>
    </source>
</evidence>
<organism evidence="2 3">
    <name type="scientific">Stenotrophomonas aracearum</name>
    <dbReference type="NCBI Taxonomy" id="3003272"/>
    <lineage>
        <taxon>Bacteria</taxon>
        <taxon>Pseudomonadati</taxon>
        <taxon>Pseudomonadota</taxon>
        <taxon>Gammaproteobacteria</taxon>
        <taxon>Lysobacterales</taxon>
        <taxon>Lysobacteraceae</taxon>
        <taxon>Stenotrophomonas</taxon>
    </lineage>
</organism>